<comment type="subcellular location">
    <subcellularLocation>
        <location evidence="1">Cytoplasm</location>
    </subcellularLocation>
</comment>
<keyword evidence="3" id="KW-0963">Cytoplasm</keyword>
<comment type="similarity">
    <text evidence="2">Belongs to the TBCC family.</text>
</comment>
<dbReference type="PANTHER" id="PTHR15139">
    <property type="entry name" value="TUBULIN FOLDING COFACTOR C"/>
    <property type="match status" value="1"/>
</dbReference>
<protein>
    <submittedName>
        <fullName evidence="9">Tubulin-folding cofactor C-like</fullName>
    </submittedName>
</protein>
<evidence type="ECO:0000313" key="10">
    <source>
        <dbReference type="Proteomes" id="UP000593562"/>
    </source>
</evidence>
<dbReference type="FunFam" id="2.160.20.70:FF:000009">
    <property type="entry name" value="Tubulin-folding cofactor C"/>
    <property type="match status" value="1"/>
</dbReference>
<evidence type="ECO:0000256" key="2">
    <source>
        <dbReference type="ARBA" id="ARBA00008848"/>
    </source>
</evidence>
<dbReference type="InterPro" id="IPR038397">
    <property type="entry name" value="TBCC_N_sf"/>
</dbReference>
<accession>A0A7J7C7E9</accession>
<evidence type="ECO:0000256" key="6">
    <source>
        <dbReference type="ARBA" id="ARBA00026055"/>
    </source>
</evidence>
<dbReference type="InterPro" id="IPR031925">
    <property type="entry name" value="TBCC_N"/>
</dbReference>
<dbReference type="GO" id="GO:0015631">
    <property type="term" value="F:tubulin binding"/>
    <property type="evidence" value="ECO:0007669"/>
    <property type="project" value="InterPro"/>
</dbReference>
<dbReference type="PANTHER" id="PTHR15139:SF0">
    <property type="entry name" value="TUBULIN-SPECIFIC CHAPERONE C"/>
    <property type="match status" value="1"/>
</dbReference>
<dbReference type="InterPro" id="IPR017901">
    <property type="entry name" value="C-CAP_CF_C-like"/>
</dbReference>
<dbReference type="InterPro" id="IPR012945">
    <property type="entry name" value="Tubulin-bd_cofactor_C_dom"/>
</dbReference>
<dbReference type="Gene3D" id="1.20.58.1250">
    <property type="entry name" value="Tubulin Binding Cofactor C, N-terminal domain"/>
    <property type="match status" value="1"/>
</dbReference>
<gene>
    <name evidence="9" type="ORF">HS088_TW20G00444</name>
</gene>
<evidence type="ECO:0000256" key="5">
    <source>
        <dbReference type="ARBA" id="ARBA00023186"/>
    </source>
</evidence>
<dbReference type="Proteomes" id="UP000593562">
    <property type="component" value="Unassembled WGS sequence"/>
</dbReference>
<feature type="region of interest" description="Disordered" evidence="7">
    <location>
        <begin position="1"/>
        <end position="26"/>
    </location>
</feature>
<dbReference type="InterPro" id="IPR027684">
    <property type="entry name" value="TBCC"/>
</dbReference>
<dbReference type="PROSITE" id="PS51329">
    <property type="entry name" value="C_CAP_COFACTOR_C"/>
    <property type="match status" value="1"/>
</dbReference>
<dbReference type="FunCoup" id="A0A7J7C7E9">
    <property type="interactions" value="3205"/>
</dbReference>
<dbReference type="Pfam" id="PF16752">
    <property type="entry name" value="TBCC_N"/>
    <property type="match status" value="1"/>
</dbReference>
<dbReference type="GO" id="GO:0005737">
    <property type="term" value="C:cytoplasm"/>
    <property type="evidence" value="ECO:0007669"/>
    <property type="project" value="UniProtKB-SubCell"/>
</dbReference>
<evidence type="ECO:0000259" key="8">
    <source>
        <dbReference type="PROSITE" id="PS51329"/>
    </source>
</evidence>
<dbReference type="Pfam" id="PF07986">
    <property type="entry name" value="TBCC"/>
    <property type="match status" value="1"/>
</dbReference>
<keyword evidence="5" id="KW-0143">Chaperone</keyword>
<dbReference type="InParanoid" id="A0A7J7C7E9"/>
<organism evidence="9 10">
    <name type="scientific">Tripterygium wilfordii</name>
    <name type="common">Thunder God vine</name>
    <dbReference type="NCBI Taxonomy" id="458696"/>
    <lineage>
        <taxon>Eukaryota</taxon>
        <taxon>Viridiplantae</taxon>
        <taxon>Streptophyta</taxon>
        <taxon>Embryophyta</taxon>
        <taxon>Tracheophyta</taxon>
        <taxon>Spermatophyta</taxon>
        <taxon>Magnoliopsida</taxon>
        <taxon>eudicotyledons</taxon>
        <taxon>Gunneridae</taxon>
        <taxon>Pentapetalae</taxon>
        <taxon>rosids</taxon>
        <taxon>fabids</taxon>
        <taxon>Celastrales</taxon>
        <taxon>Celastraceae</taxon>
        <taxon>Tripterygium</taxon>
    </lineage>
</organism>
<dbReference type="SMART" id="SM00673">
    <property type="entry name" value="CARP"/>
    <property type="match status" value="2"/>
</dbReference>
<dbReference type="Gene3D" id="2.160.20.70">
    <property type="match status" value="1"/>
</dbReference>
<reference evidence="9 10" key="1">
    <citation type="journal article" date="2020" name="Nat. Commun.">
        <title>Genome of Tripterygium wilfordii and identification of cytochrome P450 involved in triptolide biosynthesis.</title>
        <authorList>
            <person name="Tu L."/>
            <person name="Su P."/>
            <person name="Zhang Z."/>
            <person name="Gao L."/>
            <person name="Wang J."/>
            <person name="Hu T."/>
            <person name="Zhou J."/>
            <person name="Zhang Y."/>
            <person name="Zhao Y."/>
            <person name="Liu Y."/>
            <person name="Song Y."/>
            <person name="Tong Y."/>
            <person name="Lu Y."/>
            <person name="Yang J."/>
            <person name="Xu C."/>
            <person name="Jia M."/>
            <person name="Peters R.J."/>
            <person name="Huang L."/>
            <person name="Gao W."/>
        </authorList>
    </citation>
    <scope>NUCLEOTIDE SEQUENCE [LARGE SCALE GENOMIC DNA]</scope>
    <source>
        <strain evidence="10">cv. XIE 37</strain>
        <tissue evidence="9">Leaf</tissue>
    </source>
</reference>
<evidence type="ECO:0000256" key="4">
    <source>
        <dbReference type="ARBA" id="ARBA00022990"/>
    </source>
</evidence>
<evidence type="ECO:0000313" key="9">
    <source>
        <dbReference type="EMBL" id="KAF5730074.1"/>
    </source>
</evidence>
<feature type="domain" description="C-CAP/cofactor C-like" evidence="8">
    <location>
        <begin position="145"/>
        <end position="295"/>
    </location>
</feature>
<dbReference type="AlphaFoldDB" id="A0A7J7C7E9"/>
<dbReference type="GO" id="GO:0007021">
    <property type="term" value="P:tubulin complex assembly"/>
    <property type="evidence" value="ECO:0007669"/>
    <property type="project" value="TreeGrafter"/>
</dbReference>
<dbReference type="EMBL" id="JAAARO010000020">
    <property type="protein sequence ID" value="KAF5730074.1"/>
    <property type="molecule type" value="Genomic_DNA"/>
</dbReference>
<evidence type="ECO:0000256" key="3">
    <source>
        <dbReference type="ARBA" id="ARBA00022490"/>
    </source>
</evidence>
<name>A0A7J7C7E9_TRIWF</name>
<dbReference type="GO" id="GO:0007023">
    <property type="term" value="P:post-chaperonin tubulin folding pathway"/>
    <property type="evidence" value="ECO:0007669"/>
    <property type="project" value="InterPro"/>
</dbReference>
<comment type="caution">
    <text evidence="9">The sequence shown here is derived from an EMBL/GenBank/DDBJ whole genome shotgun (WGS) entry which is preliminary data.</text>
</comment>
<keyword evidence="10" id="KW-1185">Reference proteome</keyword>
<evidence type="ECO:0000256" key="7">
    <source>
        <dbReference type="SAM" id="MobiDB-lite"/>
    </source>
</evidence>
<sequence length="325" mass="36433">MLERLSERHQTRLARKSDSPDSSLESTSSFLSCFNDCKRSIDTQIAESFGLTADPSRLKSHLVDISSSISNLEKLVAENSYFLPSYEVRSSLKTISDLKQALENLNSELIPRKKLAFRNKATKKDNSILTGPSGTQSEKSSSGLPEKLSFLIPESLGFRNKENEILVKNFKGFEMGEFTLSDLDSCEVRLIGSTRAIFAHRLRNCRVYAGPVTGSILIDNVEGCVFVLASHPIRIHEAKACDFYLRVRSRPIIEDSNGVRFAPYCLRYQGIEEDLEEAGLHEETGNWANVDDFRWLRAVQSLNWTVLEEGHRIGSAYISESGNVA</sequence>
<evidence type="ECO:0000256" key="1">
    <source>
        <dbReference type="ARBA" id="ARBA00004496"/>
    </source>
</evidence>
<keyword evidence="4" id="KW-0007">Acetylation</keyword>
<dbReference type="InterPro" id="IPR016098">
    <property type="entry name" value="CAP/MinC_C"/>
</dbReference>
<proteinExistence type="inferred from homology"/>
<comment type="subunit">
    <text evidence="6">Supercomplex made of cofactors A to E. Cofactors A and D function by capturing and stabilizing tubulin in a quasi-native conformation. Cofactor E binds to the cofactor D-tubulin complex; interaction with cofactor C then causes the release of tubulin polypeptides that are committed to the native state.</text>
</comment>
<dbReference type="InterPro" id="IPR006599">
    <property type="entry name" value="CARP_motif"/>
</dbReference>
<feature type="compositionally biased region" description="Basic and acidic residues" evidence="7">
    <location>
        <begin position="1"/>
        <end position="19"/>
    </location>
</feature>